<protein>
    <submittedName>
        <fullName evidence="2">Uncharacterized protein</fullName>
    </submittedName>
</protein>
<dbReference type="Proteomes" id="UP000296034">
    <property type="component" value="Unassembled WGS sequence"/>
</dbReference>
<dbReference type="PANTHER" id="PTHR11757">
    <property type="entry name" value="PROTEASE FAMILY S9A OLIGOPEPTIDASE"/>
    <property type="match status" value="1"/>
</dbReference>
<gene>
    <name evidence="2" type="ORF">CRV11_00675</name>
</gene>
<dbReference type="EMBL" id="PDKS01000001">
    <property type="protein sequence ID" value="PPI87436.1"/>
    <property type="molecule type" value="Genomic_DNA"/>
</dbReference>
<comment type="caution">
    <text evidence="2">The sequence shown here is derived from an EMBL/GenBank/DDBJ whole genome shotgun (WGS) entry which is preliminary data.</text>
</comment>
<accession>A0A2P5SYM6</accession>
<dbReference type="InterPro" id="IPR029058">
    <property type="entry name" value="AB_hydrolase_fold"/>
</dbReference>
<dbReference type="PANTHER" id="PTHR11757:SF19">
    <property type="entry name" value="PROLYL ENDOPEPTIDASE-LIKE"/>
    <property type="match status" value="1"/>
</dbReference>
<proteinExistence type="inferred from homology"/>
<sequence>MTDLDTIFEINLNNGEKFILKQTIENNFNSYNYRIEYHLIPVNDGTKIPVSLVYNRNYYNLDQNPALIYGYSAYGNSIEANFCIGRLSLLDRGFVYQSMFEGTKN</sequence>
<evidence type="ECO:0000256" key="1">
    <source>
        <dbReference type="ARBA" id="ARBA00005228"/>
    </source>
</evidence>
<evidence type="ECO:0000313" key="3">
    <source>
        <dbReference type="Proteomes" id="UP000296034"/>
    </source>
</evidence>
<dbReference type="RefSeq" id="WP_136131434.1">
    <property type="nucleotide sequence ID" value="NZ_PDKS01000001.1"/>
</dbReference>
<dbReference type="Gene3D" id="3.40.50.1820">
    <property type="entry name" value="alpha/beta hydrolase"/>
    <property type="match status" value="1"/>
</dbReference>
<reference evidence="2 3" key="1">
    <citation type="journal article" date="2018" name="Genome Biol. Evol.">
        <title>Cladogenesis and Genomic Streamlining in Extracellular Endosymbionts of Tropical Stink Bugs.</title>
        <authorList>
            <person name="Otero-Bravo A."/>
            <person name="Goffredi S."/>
            <person name="Sabree Z.L."/>
        </authorList>
    </citation>
    <scope>NUCLEOTIDE SEQUENCE [LARGE SCALE GENOMIC DNA]</scope>
    <source>
        <strain evidence="2 3">SoET</strain>
    </source>
</reference>
<organism evidence="2 3">
    <name type="scientific">Candidatus Pantoea edessiphila</name>
    <dbReference type="NCBI Taxonomy" id="2044610"/>
    <lineage>
        <taxon>Bacteria</taxon>
        <taxon>Pseudomonadati</taxon>
        <taxon>Pseudomonadota</taxon>
        <taxon>Gammaproteobacteria</taxon>
        <taxon>Enterobacterales</taxon>
        <taxon>Erwiniaceae</taxon>
        <taxon>Pantoea</taxon>
    </lineage>
</organism>
<dbReference type="AlphaFoldDB" id="A0A2P5SYM6"/>
<comment type="similarity">
    <text evidence="1">Belongs to the peptidase S9A family.</text>
</comment>
<evidence type="ECO:0000313" key="2">
    <source>
        <dbReference type="EMBL" id="PPI87436.1"/>
    </source>
</evidence>
<dbReference type="InterPro" id="IPR051543">
    <property type="entry name" value="Serine_Peptidase_S9A"/>
</dbReference>
<dbReference type="OrthoDB" id="9801421at2"/>
<name>A0A2P5SYM6_9GAMM</name>